<dbReference type="GO" id="GO:0004519">
    <property type="term" value="F:endonuclease activity"/>
    <property type="evidence" value="ECO:0007669"/>
    <property type="project" value="UniProtKB-KW"/>
</dbReference>
<sequence>WLVAASPYSDIRNKINFAICWNDLKQYSTLKCKNLYCYIQSAGNLSLDLLPRKLICKYIQSASETTREISFNLYDFHKYNQILTNKNDLLYKNINSIPDDFLIWLIGFIEGDGAIQTYSDKFKFVLTQKESNVLYLIQNILGIGKVVHYPQGKYNNKNDFYRLIVTKNSHILLLTYLLNGNLAINSRINQLSHWINLLNIKSIIKLNNKNIKLINKPVDISLNDPWLSGFTDAEGCFNISIENNRRYSSNQRIKLRYLLDQKDEIILNKIKNLFSLGKVTLRNNTNGVYRYTITGLKGNYKIISYFNKYPLYTKKSISYNSYNKVYNMLINKEHLTEEGLMKIRRIKTNMSINNSLTTKTGRKSYKLKDKDIVRYFYFK</sequence>
<reference evidence="2" key="1">
    <citation type="submission" date="2013-04" db="EMBL/GenBank/DDBJ databases">
        <authorList>
            <person name="Hegedusova E."/>
            <person name="Fricova D."/>
            <person name="Brejova B."/>
            <person name="Nosek J."/>
        </authorList>
    </citation>
    <scope>NUCLEOTIDE SEQUENCE</scope>
    <source>
        <strain evidence="2">AS2.3656</strain>
    </source>
</reference>
<dbReference type="AlphaFoldDB" id="S5U4N1"/>
<gene>
    <name evidence="2" type="primary">cox1-I2</name>
</gene>
<dbReference type="Pfam" id="PF00961">
    <property type="entry name" value="LAGLIDADG_1"/>
    <property type="match status" value="1"/>
</dbReference>
<dbReference type="GeneID" id="16694736"/>
<protein>
    <submittedName>
        <fullName evidence="2">Putative LAGLIDADG endonuclease</fullName>
    </submittedName>
</protein>
<dbReference type="GO" id="GO:0005739">
    <property type="term" value="C:mitochondrion"/>
    <property type="evidence" value="ECO:0007669"/>
    <property type="project" value="UniProtKB-ARBA"/>
</dbReference>
<dbReference type="Gene3D" id="3.10.28.10">
    <property type="entry name" value="Homing endonucleases"/>
    <property type="match status" value="2"/>
</dbReference>
<feature type="non-terminal residue" evidence="2">
    <location>
        <position position="1"/>
    </location>
</feature>
<name>S5U4N1_9ASCO</name>
<dbReference type="InterPro" id="IPR004860">
    <property type="entry name" value="LAGLIDADG_dom"/>
</dbReference>
<keyword evidence="2" id="KW-0540">Nuclease</keyword>
<keyword evidence="2" id="KW-0255">Endonuclease</keyword>
<dbReference type="InterPro" id="IPR051289">
    <property type="entry name" value="LAGLIDADG_Endonuclease"/>
</dbReference>
<accession>S5U4N1</accession>
<evidence type="ECO:0000259" key="1">
    <source>
        <dbReference type="Pfam" id="PF00961"/>
    </source>
</evidence>
<proteinExistence type="predicted"/>
<dbReference type="EMBL" id="KC993187">
    <property type="protein sequence ID" value="AGS44318.1"/>
    <property type="molecule type" value="Genomic_DNA"/>
</dbReference>
<keyword evidence="2" id="KW-0378">Hydrolase</keyword>
<dbReference type="RefSeq" id="YP_008475038.1">
    <property type="nucleotide sequence ID" value="NC_022162.1"/>
</dbReference>
<organism evidence="2">
    <name type="scientific">Candida oxycetoniae</name>
    <dbReference type="NCBI Taxonomy" id="497107"/>
    <lineage>
        <taxon>Eukaryota</taxon>
        <taxon>Fungi</taxon>
        <taxon>Dikarya</taxon>
        <taxon>Ascomycota</taxon>
        <taxon>Saccharomycotina</taxon>
        <taxon>Pichiomycetes</taxon>
        <taxon>Debaryomycetaceae</taxon>
        <taxon>Candida/Lodderomyces clade</taxon>
        <taxon>Candida</taxon>
    </lineage>
</organism>
<dbReference type="PANTHER" id="PTHR36181:SF4">
    <property type="entry name" value="LAGLIDADG ENDONUCLEASE"/>
    <property type="match status" value="1"/>
</dbReference>
<geneLocation type="mitochondrion" evidence="2"/>
<dbReference type="PANTHER" id="PTHR36181">
    <property type="entry name" value="INTRON-ENCODED ENDONUCLEASE AI3-RELATED"/>
    <property type="match status" value="1"/>
</dbReference>
<feature type="domain" description="Homing endonuclease LAGLIDADG" evidence="1">
    <location>
        <begin position="227"/>
        <end position="326"/>
    </location>
</feature>
<dbReference type="SUPFAM" id="SSF55608">
    <property type="entry name" value="Homing endonucleases"/>
    <property type="match status" value="2"/>
</dbReference>
<evidence type="ECO:0000313" key="2">
    <source>
        <dbReference type="EMBL" id="AGS44318.1"/>
    </source>
</evidence>
<keyword evidence="2" id="KW-0496">Mitochondrion</keyword>
<dbReference type="InterPro" id="IPR027434">
    <property type="entry name" value="Homing_endonucl"/>
</dbReference>